<evidence type="ECO:0000313" key="6">
    <source>
        <dbReference type="EMBL" id="SDF24099.1"/>
    </source>
</evidence>
<dbReference type="Proteomes" id="UP000182114">
    <property type="component" value="Unassembled WGS sequence"/>
</dbReference>
<dbReference type="GO" id="GO:0004650">
    <property type="term" value="F:polygalacturonase activity"/>
    <property type="evidence" value="ECO:0007669"/>
    <property type="project" value="InterPro"/>
</dbReference>
<name>A0A1G7JHY4_9FLAO</name>
<feature type="chain" id="PRO_5010219706" evidence="5">
    <location>
        <begin position="23"/>
        <end position="467"/>
    </location>
</feature>
<keyword evidence="2 4" id="KW-0378">Hydrolase</keyword>
<dbReference type="InterPro" id="IPR051801">
    <property type="entry name" value="GH28_Enzymes"/>
</dbReference>
<feature type="signal peptide" evidence="5">
    <location>
        <begin position="1"/>
        <end position="22"/>
    </location>
</feature>
<organism evidence="6 7">
    <name type="scientific">Cellulophaga baltica</name>
    <dbReference type="NCBI Taxonomy" id="76594"/>
    <lineage>
        <taxon>Bacteria</taxon>
        <taxon>Pseudomonadati</taxon>
        <taxon>Bacteroidota</taxon>
        <taxon>Flavobacteriia</taxon>
        <taxon>Flavobacteriales</taxon>
        <taxon>Flavobacteriaceae</taxon>
        <taxon>Cellulophaga</taxon>
    </lineage>
</organism>
<dbReference type="InterPro" id="IPR012334">
    <property type="entry name" value="Pectin_lyas_fold"/>
</dbReference>
<dbReference type="PANTHER" id="PTHR31339:SF9">
    <property type="entry name" value="PLASMIN AND FIBRONECTIN-BINDING PROTEIN A"/>
    <property type="match status" value="1"/>
</dbReference>
<dbReference type="GO" id="GO:0005975">
    <property type="term" value="P:carbohydrate metabolic process"/>
    <property type="evidence" value="ECO:0007669"/>
    <property type="project" value="InterPro"/>
</dbReference>
<dbReference type="InterPro" id="IPR011050">
    <property type="entry name" value="Pectin_lyase_fold/virulence"/>
</dbReference>
<evidence type="ECO:0000313" key="7">
    <source>
        <dbReference type="Proteomes" id="UP000182114"/>
    </source>
</evidence>
<evidence type="ECO:0000256" key="3">
    <source>
        <dbReference type="ARBA" id="ARBA00023295"/>
    </source>
</evidence>
<protein>
    <submittedName>
        <fullName evidence="6">Glycosyl hydrolases family 28</fullName>
    </submittedName>
</protein>
<keyword evidence="7" id="KW-1185">Reference proteome</keyword>
<evidence type="ECO:0000256" key="2">
    <source>
        <dbReference type="ARBA" id="ARBA00022801"/>
    </source>
</evidence>
<dbReference type="Pfam" id="PF00295">
    <property type="entry name" value="Glyco_hydro_28"/>
    <property type="match status" value="1"/>
</dbReference>
<dbReference type="SUPFAM" id="SSF51126">
    <property type="entry name" value="Pectin lyase-like"/>
    <property type="match status" value="1"/>
</dbReference>
<evidence type="ECO:0000256" key="4">
    <source>
        <dbReference type="RuleBase" id="RU361169"/>
    </source>
</evidence>
<gene>
    <name evidence="6" type="ORF">SAMN04487992_10989</name>
</gene>
<comment type="similarity">
    <text evidence="1 4">Belongs to the glycosyl hydrolase 28 family.</text>
</comment>
<dbReference type="EMBL" id="FNBD01000009">
    <property type="protein sequence ID" value="SDF24099.1"/>
    <property type="molecule type" value="Genomic_DNA"/>
</dbReference>
<sequence length="467" mass="52126">MNNNMKQFLLLLLLGFTLISNASDYNVLNYGAKADGITKDTKAVQAAIDACTKNGGGNVIIPAGKTVVIGTIYLKDFVTLYIENGAVLLGSPDIEDYTTDTHKNTYKNEPHMDRCLIFAREAKSFAIKGLGTIDANGHPKYFTKEKGGRPMMMRFLNCSNIQLKEVTLLNPAAWTSAWLYCDQIVVDGIKIISRVNNNGDGLDFDGCTNVRVANSSFDTSDDSICLQTSRPDKPCKNIVITNCVFTSKWAAMRISLASRGNFESITVSNCTFHDIQDSGLKIQMNEGGEMKNMIFSNIVMKNVPRPIFLTFCQQRAGVDTPETMFPMMAMHSFSFNHMIIDNRELDKNSVIFLTGMPKNYITDIQLNNIQMTVAGGGTQVDSDKKDIKEFTLETLDGWWPEFSKVGTLPASGVYARHIDGLYINNFQLTTISDDKRKPIVLDDVLNFDLKSIFLNRKKIISKEIKQH</sequence>
<dbReference type="AlphaFoldDB" id="A0A1G7JHY4"/>
<keyword evidence="5" id="KW-0732">Signal</keyword>
<dbReference type="PANTHER" id="PTHR31339">
    <property type="entry name" value="PECTIN LYASE-RELATED"/>
    <property type="match status" value="1"/>
</dbReference>
<keyword evidence="3 4" id="KW-0326">Glycosidase</keyword>
<evidence type="ECO:0000256" key="1">
    <source>
        <dbReference type="ARBA" id="ARBA00008834"/>
    </source>
</evidence>
<evidence type="ECO:0000256" key="5">
    <source>
        <dbReference type="SAM" id="SignalP"/>
    </source>
</evidence>
<accession>A0A1G7JHY4</accession>
<dbReference type="eggNOG" id="COG5434">
    <property type="taxonomic scope" value="Bacteria"/>
</dbReference>
<dbReference type="Gene3D" id="2.160.20.10">
    <property type="entry name" value="Single-stranded right-handed beta-helix, Pectin lyase-like"/>
    <property type="match status" value="1"/>
</dbReference>
<reference evidence="7" key="1">
    <citation type="submission" date="2016-10" db="EMBL/GenBank/DDBJ databases">
        <authorList>
            <person name="Varghese N."/>
            <person name="Submissions S."/>
        </authorList>
    </citation>
    <scope>NUCLEOTIDE SEQUENCE [LARGE SCALE GENOMIC DNA]</scope>
    <source>
        <strain evidence="7">DSM 24729</strain>
    </source>
</reference>
<dbReference type="InterPro" id="IPR000743">
    <property type="entry name" value="Glyco_hydro_28"/>
</dbReference>
<proteinExistence type="inferred from homology"/>